<keyword evidence="1" id="KW-0378">Hydrolase</keyword>
<reference evidence="4 5" key="1">
    <citation type="submission" date="2016-10" db="EMBL/GenBank/DDBJ databases">
        <authorList>
            <person name="de Groot N.N."/>
        </authorList>
    </citation>
    <scope>NUCLEOTIDE SEQUENCE [LARGE SCALE GENOMIC DNA]</scope>
    <source>
        <strain evidence="4 5">DSM 16619</strain>
    </source>
</reference>
<dbReference type="InterPro" id="IPR030673">
    <property type="entry name" value="PyroPPase_GppA_Ppx"/>
</dbReference>
<dbReference type="EMBL" id="FMZC01000001">
    <property type="protein sequence ID" value="SDC10973.1"/>
    <property type="molecule type" value="Genomic_DNA"/>
</dbReference>
<accession>A0A1G6IX33</accession>
<dbReference type="PANTHER" id="PTHR30005:SF14">
    <property type="entry name" value="EXOPOLYPHOSPHATASE"/>
    <property type="match status" value="1"/>
</dbReference>
<dbReference type="Pfam" id="PF21447">
    <property type="entry name" value="Ppx-GppA_III"/>
    <property type="match status" value="1"/>
</dbReference>
<dbReference type="FunFam" id="3.30.420.150:FF:000001">
    <property type="entry name" value="Guanosine-5'-triphosphate,3'-diphosphate pyrophosphatase"/>
    <property type="match status" value="1"/>
</dbReference>
<proteinExistence type="predicted"/>
<evidence type="ECO:0000313" key="4">
    <source>
        <dbReference type="EMBL" id="SDC10973.1"/>
    </source>
</evidence>
<evidence type="ECO:0000313" key="5">
    <source>
        <dbReference type="Proteomes" id="UP000198781"/>
    </source>
</evidence>
<dbReference type="GO" id="GO:0006798">
    <property type="term" value="P:polyphosphate catabolic process"/>
    <property type="evidence" value="ECO:0007669"/>
    <property type="project" value="TreeGrafter"/>
</dbReference>
<dbReference type="Gene3D" id="3.30.420.150">
    <property type="entry name" value="Exopolyphosphatase. Domain 2"/>
    <property type="match status" value="1"/>
</dbReference>
<keyword evidence="5" id="KW-1185">Reference proteome</keyword>
<organism evidence="4 5">
    <name type="scientific">Paracidovorax valerianellae</name>
    <dbReference type="NCBI Taxonomy" id="187868"/>
    <lineage>
        <taxon>Bacteria</taxon>
        <taxon>Pseudomonadati</taxon>
        <taxon>Pseudomonadota</taxon>
        <taxon>Betaproteobacteria</taxon>
        <taxon>Burkholderiales</taxon>
        <taxon>Comamonadaceae</taxon>
        <taxon>Paracidovorax</taxon>
    </lineage>
</organism>
<dbReference type="GO" id="GO:0004309">
    <property type="term" value="F:exopolyphosphatase activity"/>
    <property type="evidence" value="ECO:0007669"/>
    <property type="project" value="TreeGrafter"/>
</dbReference>
<dbReference type="InterPro" id="IPR003695">
    <property type="entry name" value="Ppx_GppA_N"/>
</dbReference>
<dbReference type="Gene3D" id="3.30.420.40">
    <property type="match status" value="1"/>
</dbReference>
<dbReference type="InterPro" id="IPR050273">
    <property type="entry name" value="GppA/Ppx_hydrolase"/>
</dbReference>
<evidence type="ECO:0000259" key="2">
    <source>
        <dbReference type="Pfam" id="PF02541"/>
    </source>
</evidence>
<dbReference type="Pfam" id="PF02541">
    <property type="entry name" value="Ppx-GppA"/>
    <property type="match status" value="1"/>
</dbReference>
<feature type="domain" description="Ppx/GppA phosphatase C-terminal" evidence="3">
    <location>
        <begin position="343"/>
        <end position="496"/>
    </location>
</feature>
<dbReference type="STRING" id="187868.SAMN05192589_101266"/>
<dbReference type="Gene3D" id="1.10.3210.10">
    <property type="entry name" value="Hypothetical protein af1432"/>
    <property type="match status" value="1"/>
</dbReference>
<gene>
    <name evidence="4" type="ORF">SAMN05192589_101266</name>
</gene>
<evidence type="ECO:0000259" key="3">
    <source>
        <dbReference type="Pfam" id="PF21447"/>
    </source>
</evidence>
<evidence type="ECO:0000256" key="1">
    <source>
        <dbReference type="ARBA" id="ARBA00022801"/>
    </source>
</evidence>
<dbReference type="PIRSF" id="PIRSF001267">
    <property type="entry name" value="Pyrophosphatase_GppA_Ppx"/>
    <property type="match status" value="1"/>
</dbReference>
<sequence length="524" mass="58700">MPALPRPAPKRHRLESRCYAAPPENQRAPRHTMHDGTLLAAVDLGSNSFRLEIGRFEHGHIQRVEYLKETVRQGNGLDEDRNLTPDAMQRGWDCLARFAERLKAFEPHHVRAVATQTLREARNREIFLQRGSDILGHRIDVVSGPEEARLIYQGVARLLPQSDERRLVVDIGGRSTELILGQQFSARAVASYRVGSVAWSSRYFADGIFTAQTFRTAEIAAQAVLDEALNTYRPDAWDVAYGSSGTVGAVGDVLAAAGHPAGVVTRQGLDWLQEQLLRVRSVDRLRMEGLKEERRSVIGGGLSVLRAVFELLQIEQMQVAQGALRQGALYDLLDRELPETDLRSSTVRGLMHRFAVDIEHAERVAKTACTLFLQACRKPSERDERKLAWAAQLHEVGCRISHSEYHHHGAYILDNTDAAGFAVWELHRLGLLIKGHRGKVRKLEANLEDADLALQLVCLRVAVALCHARRAPDMDGMALSQQGNRYVITSRPGWSALYPQSAHLLREESGAWLKTPWEFTAELR</sequence>
<dbReference type="SUPFAM" id="SSF53067">
    <property type="entry name" value="Actin-like ATPase domain"/>
    <property type="match status" value="2"/>
</dbReference>
<dbReference type="CDD" id="cd24053">
    <property type="entry name" value="ASKHA_NBD_EcPPX-GppA-like"/>
    <property type="match status" value="1"/>
</dbReference>
<dbReference type="InterPro" id="IPR043129">
    <property type="entry name" value="ATPase_NBD"/>
</dbReference>
<dbReference type="Proteomes" id="UP000198781">
    <property type="component" value="Unassembled WGS sequence"/>
</dbReference>
<name>A0A1G6IX33_9BURK</name>
<dbReference type="FunFam" id="3.30.420.40:FF:000023">
    <property type="entry name" value="Guanosine-5'-triphosphate,3'-diphosphate pyrophosphatase"/>
    <property type="match status" value="1"/>
</dbReference>
<dbReference type="SUPFAM" id="SSF109604">
    <property type="entry name" value="HD-domain/PDEase-like"/>
    <property type="match status" value="1"/>
</dbReference>
<protein>
    <submittedName>
        <fullName evidence="4">Exopolyphosphatase / guanosine-5'-triphosphate,3'-diphosphate pyrophosphatase</fullName>
    </submittedName>
</protein>
<dbReference type="AlphaFoldDB" id="A0A1G6IX33"/>
<dbReference type="InterPro" id="IPR048950">
    <property type="entry name" value="Ppx_GppA_C"/>
</dbReference>
<feature type="domain" description="Ppx/GppA phosphatase N-terminal" evidence="2">
    <location>
        <begin position="56"/>
        <end position="336"/>
    </location>
</feature>
<dbReference type="PANTHER" id="PTHR30005">
    <property type="entry name" value="EXOPOLYPHOSPHATASE"/>
    <property type="match status" value="1"/>
</dbReference>